<evidence type="ECO:0000313" key="3">
    <source>
        <dbReference type="Proteomes" id="UP000653275"/>
    </source>
</evidence>
<evidence type="ECO:0000256" key="1">
    <source>
        <dbReference type="ARBA" id="ARBA00022649"/>
    </source>
</evidence>
<keyword evidence="1" id="KW-1277">Toxin-antitoxin system</keyword>
<dbReference type="Gene3D" id="3.30.2310.20">
    <property type="entry name" value="RelE-like"/>
    <property type="match status" value="1"/>
</dbReference>
<dbReference type="RefSeq" id="WP_131486635.1">
    <property type="nucleotide sequence ID" value="NZ_CAMTGD010000001.1"/>
</dbReference>
<organism evidence="2 3">
    <name type="scientific">Lelliottia amnigena</name>
    <name type="common">Enterobacter amnigenus</name>
    <dbReference type="NCBI Taxonomy" id="61646"/>
    <lineage>
        <taxon>Bacteria</taxon>
        <taxon>Pseudomonadati</taxon>
        <taxon>Pseudomonadota</taxon>
        <taxon>Gammaproteobacteria</taxon>
        <taxon>Enterobacterales</taxon>
        <taxon>Enterobacteriaceae</taxon>
        <taxon>Lelliottia</taxon>
    </lineage>
</organism>
<name>A0AAP2AAQ6_LELAM</name>
<reference evidence="2" key="1">
    <citation type="submission" date="2020-12" db="EMBL/GenBank/DDBJ databases">
        <title>Draft genome sequence of Enterobacter spp., Lelliottia spp. and Serratia spp. isolated from drinking water reservoirs and lakes.</title>
        <authorList>
            <person name="Reitter C."/>
            <person name="Neuhaus K."/>
            <person name="Huegler M."/>
        </authorList>
    </citation>
    <scope>NUCLEOTIDE SEQUENCE</scope>
    <source>
        <strain evidence="2">TZW15</strain>
    </source>
</reference>
<dbReference type="AlphaFoldDB" id="A0AAP2AAQ6"/>
<dbReference type="Pfam" id="PF05016">
    <property type="entry name" value="ParE_toxin"/>
    <property type="match status" value="1"/>
</dbReference>
<gene>
    <name evidence="2" type="ORF">I7V27_04380</name>
</gene>
<comment type="caution">
    <text evidence="2">The sequence shown here is derived from an EMBL/GenBank/DDBJ whole genome shotgun (WGS) entry which is preliminary data.</text>
</comment>
<evidence type="ECO:0000313" key="2">
    <source>
        <dbReference type="EMBL" id="MBL5933700.1"/>
    </source>
</evidence>
<dbReference type="InterPro" id="IPR035093">
    <property type="entry name" value="RelE/ParE_toxin_dom_sf"/>
</dbReference>
<proteinExistence type="predicted"/>
<sequence>MNGSDLVFEYTLTAKYCIEDIIVFLRRIDVEPRPAIADILEQFEKTVRQFPHGSQLCPELLKIGCTKYREFNSRSGYRVLYSVEGMTITAHAILSQRQDIQQLLFRRLVQA</sequence>
<dbReference type="EMBL" id="JAENMS010000002">
    <property type="protein sequence ID" value="MBL5933700.1"/>
    <property type="molecule type" value="Genomic_DNA"/>
</dbReference>
<accession>A0AAP2AAQ6</accession>
<dbReference type="Proteomes" id="UP000653275">
    <property type="component" value="Unassembled WGS sequence"/>
</dbReference>
<dbReference type="InterPro" id="IPR007712">
    <property type="entry name" value="RelE/ParE_toxin"/>
</dbReference>
<protein>
    <submittedName>
        <fullName evidence="2">Type II toxin-antitoxin system RelE/ParE family toxin</fullName>
    </submittedName>
</protein>